<dbReference type="EMBL" id="CAJQUM010000001">
    <property type="protein sequence ID" value="CAG4883203.1"/>
    <property type="molecule type" value="Genomic_DNA"/>
</dbReference>
<sequence>MLSKSKIPPQFGVALGEIVQVVADGIDAFCFHGVFGLCLKCGFYQYHSATTANSFSRHCLEY</sequence>
<keyword evidence="2" id="KW-1185">Reference proteome</keyword>
<dbReference type="AlphaFoldDB" id="A0A916J3A8"/>
<gene>
    <name evidence="1" type="ORF">GTOL_11085</name>
</gene>
<protein>
    <submittedName>
        <fullName evidence="1">Uncharacterized protein</fullName>
    </submittedName>
</protein>
<accession>A0A916J3A8</accession>
<dbReference type="Proteomes" id="UP000742786">
    <property type="component" value="Unassembled WGS sequence"/>
</dbReference>
<proteinExistence type="predicted"/>
<evidence type="ECO:0000313" key="1">
    <source>
        <dbReference type="EMBL" id="CAG4883203.1"/>
    </source>
</evidence>
<organism evidence="1 2">
    <name type="scientific">Georgfuchsia toluolica</name>
    <dbReference type="NCBI Taxonomy" id="424218"/>
    <lineage>
        <taxon>Bacteria</taxon>
        <taxon>Pseudomonadati</taxon>
        <taxon>Pseudomonadota</taxon>
        <taxon>Betaproteobacteria</taxon>
        <taxon>Nitrosomonadales</taxon>
        <taxon>Sterolibacteriaceae</taxon>
        <taxon>Georgfuchsia</taxon>
    </lineage>
</organism>
<name>A0A916J3A8_9PROT</name>
<evidence type="ECO:0000313" key="2">
    <source>
        <dbReference type="Proteomes" id="UP000742786"/>
    </source>
</evidence>
<reference evidence="1" key="1">
    <citation type="submission" date="2021-04" db="EMBL/GenBank/DDBJ databases">
        <authorList>
            <person name="Hornung B."/>
        </authorList>
    </citation>
    <scope>NUCLEOTIDE SEQUENCE</scope>
    <source>
        <strain evidence="1">G5G6</strain>
    </source>
</reference>
<comment type="caution">
    <text evidence="1">The sequence shown here is derived from an EMBL/GenBank/DDBJ whole genome shotgun (WGS) entry which is preliminary data.</text>
</comment>